<sequence>MKRIPVTIFLAATLGLTACEPVQTLQDYRPVVDTAKIRPAKYEADLAQCRAIATQVEAEYKERQQKEIGQQMVAGLIVGALVGAAAGSHSHYQGSYIAQGAAAGAAIGATSGDYDHDLVTYGPRRVVDRCMTGRGYIILNDPGRA</sequence>
<organism evidence="1 2">
    <name type="scientific">Rhodobacter maris</name>
    <dbReference type="NCBI Taxonomy" id="446682"/>
    <lineage>
        <taxon>Bacteria</taxon>
        <taxon>Pseudomonadati</taxon>
        <taxon>Pseudomonadota</taxon>
        <taxon>Alphaproteobacteria</taxon>
        <taxon>Rhodobacterales</taxon>
        <taxon>Rhodobacter group</taxon>
        <taxon>Rhodobacter</taxon>
    </lineage>
</organism>
<dbReference type="Proteomes" id="UP000219111">
    <property type="component" value="Unassembled WGS sequence"/>
</dbReference>
<protein>
    <recommendedName>
        <fullName evidence="3">Glycine zipper family protein</fullName>
    </recommendedName>
</protein>
<keyword evidence="2" id="KW-1185">Reference proteome</keyword>
<gene>
    <name evidence="1" type="ORF">SAMN05877831_10915</name>
</gene>
<evidence type="ECO:0000313" key="2">
    <source>
        <dbReference type="Proteomes" id="UP000219111"/>
    </source>
</evidence>
<proteinExistence type="predicted"/>
<dbReference type="RefSeq" id="WP_097070477.1">
    <property type="nucleotide sequence ID" value="NZ_OBMT01000009.1"/>
</dbReference>
<evidence type="ECO:0000313" key="1">
    <source>
        <dbReference type="EMBL" id="SOC11601.1"/>
    </source>
</evidence>
<evidence type="ECO:0008006" key="3">
    <source>
        <dbReference type="Google" id="ProtNLM"/>
    </source>
</evidence>
<name>A0A285STN0_9RHOB</name>
<dbReference type="EMBL" id="OBMT01000009">
    <property type="protein sequence ID" value="SOC11601.1"/>
    <property type="molecule type" value="Genomic_DNA"/>
</dbReference>
<dbReference type="OrthoDB" id="7862298at2"/>
<dbReference type="AlphaFoldDB" id="A0A285STN0"/>
<reference evidence="2" key="1">
    <citation type="submission" date="2017-08" db="EMBL/GenBank/DDBJ databases">
        <authorList>
            <person name="Varghese N."/>
            <person name="Submissions S."/>
        </authorList>
    </citation>
    <scope>NUCLEOTIDE SEQUENCE [LARGE SCALE GENOMIC DNA]</scope>
    <source>
        <strain evidence="2">JA276</strain>
    </source>
</reference>
<accession>A0A285STN0</accession>
<dbReference type="PROSITE" id="PS51257">
    <property type="entry name" value="PROKAR_LIPOPROTEIN"/>
    <property type="match status" value="1"/>
</dbReference>